<dbReference type="HAMAP" id="MF_01609">
    <property type="entry name" value="Glu_cys_ligase_2"/>
    <property type="match status" value="1"/>
</dbReference>
<dbReference type="NCBIfam" id="TIGR02050">
    <property type="entry name" value="gshA_cyan_rel"/>
    <property type="match status" value="1"/>
</dbReference>
<dbReference type="Pfam" id="PF04107">
    <property type="entry name" value="GCS2"/>
    <property type="match status" value="1"/>
</dbReference>
<evidence type="ECO:0000313" key="6">
    <source>
        <dbReference type="Proteomes" id="UP000324479"/>
    </source>
</evidence>
<dbReference type="GO" id="GO:0005524">
    <property type="term" value="F:ATP binding"/>
    <property type="evidence" value="ECO:0007669"/>
    <property type="project" value="UniProtKB-KW"/>
</dbReference>
<name>A0A5M6D1V3_9BACT</name>
<reference evidence="5 6" key="1">
    <citation type="submission" date="2019-08" db="EMBL/GenBank/DDBJ databases">
        <authorList>
            <person name="Dhanesh K."/>
            <person name="Kumar G."/>
            <person name="Sasikala C."/>
            <person name="Venkata Ramana C."/>
        </authorList>
    </citation>
    <scope>NUCLEOTIDE SEQUENCE [LARGE SCALE GENOMIC DNA]</scope>
    <source>
        <strain evidence="5 6">JC645</strain>
    </source>
</reference>
<dbReference type="EC" id="6.3.2.2" evidence="4"/>
<keyword evidence="3 4" id="KW-0067">ATP-binding</keyword>
<evidence type="ECO:0000256" key="4">
    <source>
        <dbReference type="HAMAP-Rule" id="MF_01609"/>
    </source>
</evidence>
<gene>
    <name evidence="5" type="ORF">FYK55_25450</name>
</gene>
<dbReference type="PANTHER" id="PTHR36510">
    <property type="entry name" value="GLUTAMATE--CYSTEINE LIGASE 2-RELATED"/>
    <property type="match status" value="1"/>
</dbReference>
<dbReference type="PANTHER" id="PTHR36510:SF1">
    <property type="entry name" value="GLUTAMATE--CYSTEINE LIGASE 2-RELATED"/>
    <property type="match status" value="1"/>
</dbReference>
<evidence type="ECO:0000256" key="1">
    <source>
        <dbReference type="ARBA" id="ARBA00022598"/>
    </source>
</evidence>
<evidence type="ECO:0000313" key="5">
    <source>
        <dbReference type="EMBL" id="KAA5539105.1"/>
    </source>
</evidence>
<dbReference type="NCBIfam" id="NF010041">
    <property type="entry name" value="PRK13517.1-1"/>
    <property type="match status" value="1"/>
</dbReference>
<protein>
    <recommendedName>
        <fullName evidence="4">Putative glutamate--cysteine ligase 2</fullName>
        <ecNumber evidence="4">6.3.2.2</ecNumber>
    </recommendedName>
    <alternativeName>
        <fullName evidence="4">Gamma-glutamylcysteine synthetase 2</fullName>
        <shortName evidence="4">GCS 2</shortName>
        <shortName evidence="4">Gamma-GCS 2</shortName>
    </alternativeName>
</protein>
<comment type="catalytic activity">
    <reaction evidence="4">
        <text>L-cysteine + L-glutamate + ATP = gamma-L-glutamyl-L-cysteine + ADP + phosphate + H(+)</text>
        <dbReference type="Rhea" id="RHEA:13285"/>
        <dbReference type="ChEBI" id="CHEBI:15378"/>
        <dbReference type="ChEBI" id="CHEBI:29985"/>
        <dbReference type="ChEBI" id="CHEBI:30616"/>
        <dbReference type="ChEBI" id="CHEBI:35235"/>
        <dbReference type="ChEBI" id="CHEBI:43474"/>
        <dbReference type="ChEBI" id="CHEBI:58173"/>
        <dbReference type="ChEBI" id="CHEBI:456216"/>
        <dbReference type="EC" id="6.3.2.2"/>
    </reaction>
</comment>
<keyword evidence="2 4" id="KW-0547">Nucleotide-binding</keyword>
<organism evidence="5 6">
    <name type="scientific">Roseiconus nitratireducens</name>
    <dbReference type="NCBI Taxonomy" id="2605748"/>
    <lineage>
        <taxon>Bacteria</taxon>
        <taxon>Pseudomonadati</taxon>
        <taxon>Planctomycetota</taxon>
        <taxon>Planctomycetia</taxon>
        <taxon>Pirellulales</taxon>
        <taxon>Pirellulaceae</taxon>
        <taxon>Roseiconus</taxon>
    </lineage>
</organism>
<dbReference type="AlphaFoldDB" id="A0A5M6D1V3"/>
<accession>A0A5M6D1V3</accession>
<dbReference type="Gene3D" id="3.30.590.20">
    <property type="match status" value="1"/>
</dbReference>
<dbReference type="InterPro" id="IPR011793">
    <property type="entry name" value="YbdK"/>
</dbReference>
<dbReference type="EMBL" id="VWOX01000022">
    <property type="protein sequence ID" value="KAA5539105.1"/>
    <property type="molecule type" value="Genomic_DNA"/>
</dbReference>
<dbReference type="GO" id="GO:0004357">
    <property type="term" value="F:glutamate-cysteine ligase activity"/>
    <property type="evidence" value="ECO:0007669"/>
    <property type="project" value="UniProtKB-EC"/>
</dbReference>
<comment type="similarity">
    <text evidence="4">Belongs to the glutamate--cysteine ligase type 2 family. YbdK subfamily.</text>
</comment>
<keyword evidence="6" id="KW-1185">Reference proteome</keyword>
<keyword evidence="1 4" id="KW-0436">Ligase</keyword>
<dbReference type="GO" id="GO:0042398">
    <property type="term" value="P:modified amino acid biosynthetic process"/>
    <property type="evidence" value="ECO:0007669"/>
    <property type="project" value="InterPro"/>
</dbReference>
<dbReference type="SUPFAM" id="SSF55931">
    <property type="entry name" value="Glutamine synthetase/guanido kinase"/>
    <property type="match status" value="1"/>
</dbReference>
<dbReference type="RefSeq" id="WP_150079477.1">
    <property type="nucleotide sequence ID" value="NZ_VWOX01000022.1"/>
</dbReference>
<comment type="caution">
    <text evidence="5">The sequence shown here is derived from an EMBL/GenBank/DDBJ whole genome shotgun (WGS) entry which is preliminary data.</text>
</comment>
<proteinExistence type="inferred from homology"/>
<dbReference type="Proteomes" id="UP000324479">
    <property type="component" value="Unassembled WGS sequence"/>
</dbReference>
<sequence length="370" mass="41141">MSDPLPVGIEEEYQLVDPSTGELRANCKDVMRNVRRDCGAEIQHELHLNQIEMASPVCQTLDDVREQLRQTRSVLAQAAADSGDALAAAGTNPLPVPEDPNITPKQRYRHMTERYQLIARDLLIFGCHVHVSMPDRGLGLQVMNRSRRWLPLLQAMTANSPYWDGEDTGYASYRHELWTQWPMAGAPPEFKDIDDYRQCVAALVSSGAIADESHIYWDIRLPTKVPTIEFRGADVMTSAEDAVAYVGLVRAIVMTALEDIRREAAAEPVQSTVLSYAIWHAARYGLAETLVDPVSNEQLPAEACCRALLDRLRPALQLAGDEAVVEAFFDRCLRQGTGADRQRNVFNGNLSEVVRHVVDQTLAESPAPTP</sequence>
<dbReference type="InterPro" id="IPR050141">
    <property type="entry name" value="GCL_type2/YbdK_subfam"/>
</dbReference>
<dbReference type="InterPro" id="IPR006336">
    <property type="entry name" value="GCS2"/>
</dbReference>
<evidence type="ECO:0000256" key="3">
    <source>
        <dbReference type="ARBA" id="ARBA00022840"/>
    </source>
</evidence>
<evidence type="ECO:0000256" key="2">
    <source>
        <dbReference type="ARBA" id="ARBA00022741"/>
    </source>
</evidence>
<comment type="function">
    <text evidence="4">ATP-dependent carboxylate-amine ligase which exhibits weak glutamate--cysteine ligase activity.</text>
</comment>
<dbReference type="InterPro" id="IPR014746">
    <property type="entry name" value="Gln_synth/guanido_kin_cat_dom"/>
</dbReference>